<dbReference type="NCBIfam" id="TIGR02179">
    <property type="entry name" value="PorD_KorD"/>
    <property type="match status" value="1"/>
</dbReference>
<keyword evidence="5" id="KW-0249">Electron transport</keyword>
<dbReference type="Gene3D" id="3.30.70.20">
    <property type="match status" value="1"/>
</dbReference>
<comment type="cofactor">
    <cofactor evidence="1">
        <name>[4Fe-4S] cluster</name>
        <dbReference type="ChEBI" id="CHEBI:49883"/>
    </cofactor>
</comment>
<evidence type="ECO:0000256" key="4">
    <source>
        <dbReference type="ARBA" id="ARBA00022737"/>
    </source>
</evidence>
<comment type="caution">
    <text evidence="9">The sequence shown here is derived from an EMBL/GenBank/DDBJ whole genome shotgun (WGS) entry which is preliminary data.</text>
</comment>
<evidence type="ECO:0000256" key="6">
    <source>
        <dbReference type="ARBA" id="ARBA00023004"/>
    </source>
</evidence>
<proteinExistence type="predicted"/>
<evidence type="ECO:0000259" key="8">
    <source>
        <dbReference type="PROSITE" id="PS51379"/>
    </source>
</evidence>
<feature type="domain" description="4Fe-4S ferredoxin-type" evidence="8">
    <location>
        <begin position="18"/>
        <end position="47"/>
    </location>
</feature>
<dbReference type="PANTHER" id="PTHR43724:SF2">
    <property type="entry name" value="PYRUVATE SYNTHASE SUBUNIT PORD"/>
    <property type="match status" value="1"/>
</dbReference>
<accession>A0A7C5U4L8</accession>
<organism evidence="9">
    <name type="scientific">Caldiarchaeum subterraneum</name>
    <dbReference type="NCBI Taxonomy" id="311458"/>
    <lineage>
        <taxon>Archaea</taxon>
        <taxon>Nitrososphaerota</taxon>
        <taxon>Candidatus Caldarchaeales</taxon>
        <taxon>Candidatus Caldarchaeaceae</taxon>
        <taxon>Candidatus Caldarchaeum</taxon>
    </lineage>
</organism>
<dbReference type="GO" id="GO:0046872">
    <property type="term" value="F:metal ion binding"/>
    <property type="evidence" value="ECO:0007669"/>
    <property type="project" value="UniProtKB-KW"/>
</dbReference>
<dbReference type="Pfam" id="PF12838">
    <property type="entry name" value="Fer4_7"/>
    <property type="match status" value="1"/>
</dbReference>
<dbReference type="PANTHER" id="PTHR43724">
    <property type="entry name" value="PYRUVATE SYNTHASE SUBUNIT PORD"/>
    <property type="match status" value="1"/>
</dbReference>
<evidence type="ECO:0000313" key="9">
    <source>
        <dbReference type="EMBL" id="HHR40534.1"/>
    </source>
</evidence>
<dbReference type="SUPFAM" id="SSF54862">
    <property type="entry name" value="4Fe-4S ferredoxins"/>
    <property type="match status" value="1"/>
</dbReference>
<keyword evidence="7" id="KW-0411">Iron-sulfur</keyword>
<keyword evidence="6" id="KW-0408">Iron</keyword>
<dbReference type="GO" id="GO:0016625">
    <property type="term" value="F:oxidoreductase activity, acting on the aldehyde or oxo group of donors, iron-sulfur protein as acceptor"/>
    <property type="evidence" value="ECO:0007669"/>
    <property type="project" value="InterPro"/>
</dbReference>
<dbReference type="PROSITE" id="PS00198">
    <property type="entry name" value="4FE4S_FER_1"/>
    <property type="match status" value="2"/>
</dbReference>
<dbReference type="InterPro" id="IPR017896">
    <property type="entry name" value="4Fe4S_Fe-S-bd"/>
</dbReference>
<dbReference type="InterPro" id="IPR011898">
    <property type="entry name" value="PorD_KorD"/>
</dbReference>
<keyword evidence="2" id="KW-0004">4Fe-4S</keyword>
<name>A0A7C5U4L8_CALS0</name>
<dbReference type="InterPro" id="IPR017900">
    <property type="entry name" value="4Fe4S_Fe_S_CS"/>
</dbReference>
<dbReference type="GO" id="GO:0051539">
    <property type="term" value="F:4 iron, 4 sulfur cluster binding"/>
    <property type="evidence" value="ECO:0007669"/>
    <property type="project" value="UniProtKB-KW"/>
</dbReference>
<keyword evidence="5" id="KW-0813">Transport</keyword>
<feature type="domain" description="4Fe-4S ferredoxin-type" evidence="8">
    <location>
        <begin position="48"/>
        <end position="77"/>
    </location>
</feature>
<evidence type="ECO:0000256" key="5">
    <source>
        <dbReference type="ARBA" id="ARBA00022982"/>
    </source>
</evidence>
<gene>
    <name evidence="9" type="ORF">ENM42_01760</name>
</gene>
<reference evidence="9" key="1">
    <citation type="journal article" date="2020" name="mSystems">
        <title>Genome- and Community-Level Interaction Insights into Carbon Utilization and Element Cycling Functions of Hydrothermarchaeota in Hydrothermal Sediment.</title>
        <authorList>
            <person name="Zhou Z."/>
            <person name="Liu Y."/>
            <person name="Xu W."/>
            <person name="Pan J."/>
            <person name="Luo Z.H."/>
            <person name="Li M."/>
        </authorList>
    </citation>
    <scope>NUCLEOTIDE SEQUENCE [LARGE SCALE GENOMIC DNA]</scope>
    <source>
        <strain evidence="9">SpSt-1084</strain>
    </source>
</reference>
<evidence type="ECO:0000256" key="3">
    <source>
        <dbReference type="ARBA" id="ARBA00022723"/>
    </source>
</evidence>
<sequence length="82" mass="9207">MINTGNSYLRKTGNWRIFKPVVDYGKCTGCMICFIYCPESVISLDSDNKPIIDYDNCKGCMICMVECPLKAITAVREVKTLA</sequence>
<keyword evidence="4" id="KW-0677">Repeat</keyword>
<evidence type="ECO:0000256" key="7">
    <source>
        <dbReference type="ARBA" id="ARBA00023014"/>
    </source>
</evidence>
<evidence type="ECO:0000256" key="1">
    <source>
        <dbReference type="ARBA" id="ARBA00001966"/>
    </source>
</evidence>
<evidence type="ECO:0000256" key="2">
    <source>
        <dbReference type="ARBA" id="ARBA00022485"/>
    </source>
</evidence>
<dbReference type="PROSITE" id="PS51379">
    <property type="entry name" value="4FE4S_FER_2"/>
    <property type="match status" value="2"/>
</dbReference>
<keyword evidence="3" id="KW-0479">Metal-binding</keyword>
<dbReference type="EMBL" id="DRXS01000094">
    <property type="protein sequence ID" value="HHR40534.1"/>
    <property type="molecule type" value="Genomic_DNA"/>
</dbReference>
<dbReference type="AlphaFoldDB" id="A0A7C5U4L8"/>
<protein>
    <submittedName>
        <fullName evidence="9">4Fe-4S dicluster domain-containing protein</fullName>
    </submittedName>
</protein>